<dbReference type="PANTHER" id="PTHR32208:SF93">
    <property type="entry name" value="ALDEHYDE OXIDASE GLOX1"/>
    <property type="match status" value="1"/>
</dbReference>
<gene>
    <name evidence="4" type="ORF">HS088_TW09G01047</name>
</gene>
<dbReference type="Gene3D" id="2.130.10.80">
    <property type="entry name" value="Galactose oxidase/kelch, beta-propeller"/>
    <property type="match status" value="1"/>
</dbReference>
<evidence type="ECO:0000259" key="2">
    <source>
        <dbReference type="Pfam" id="PF07250"/>
    </source>
</evidence>
<dbReference type="SUPFAM" id="SSF50965">
    <property type="entry name" value="Galactose oxidase, central domain"/>
    <property type="match status" value="1"/>
</dbReference>
<dbReference type="AlphaFoldDB" id="A0A7J7D9E2"/>
<evidence type="ECO:0008006" key="6">
    <source>
        <dbReference type="Google" id="ProtNLM"/>
    </source>
</evidence>
<evidence type="ECO:0000259" key="3">
    <source>
        <dbReference type="Pfam" id="PF09118"/>
    </source>
</evidence>
<sequence length="606" mass="67590">MPFLAMAPKKTRNSLLIILLSLLFVTCRATIFPFFRPPWLLNPMIDSNEGMHDDNSLSSQIFHQEVLDSGAGGGDVDIAAGFKGEWKLDSDNSGVSAMHSILLPKINKVLMYDATIWRISKLPYPADHPCRIINKKTGEKDCYFHSVLYDIKTAEIRPLELNTDTWCSSGGLTVDGTLVSTGGFEGGARTLRYLRDCNTCDWEEYPTALASLRWYSTQATLPDGSFIVVGGRREFNYEYIPGHGQQHQNTKAYNFPFLRETTQMDENNLYPFVYLSTDGNLFIFANNRAVLLNPKSNQIVLRYPVLPGGSRNYPANAASVLLPIKLHRNKNRKIPAEVIICGGAKPEAYGEAERKHNFMPALKDCGRMRITDPKPVWKIEQMPSARVMGDMVILPTGDVLLLNGAKKGSSGWGLAKEPNLTPALYRPKLKKGQRFSELASTNIPRMYHSSSTLLPDGKILVAGSNTNNGYQYNVEFPTELRVEKFSPPYLNPSLADKRPEIVVDELKTELKYEKKFAVKIKSSAMRLETGEVQVTMYAPPFTTHGISMNQRLLVLGLIEVISNVNFGYHSIIAEAPPSGKVAPPGYYLLFVVQQGVPSEGVWVRIT</sequence>
<feature type="domain" description="Galactose oxidase-like Early set" evidence="3">
    <location>
        <begin position="498"/>
        <end position="605"/>
    </location>
</feature>
<dbReference type="InterPro" id="IPR013783">
    <property type="entry name" value="Ig-like_fold"/>
</dbReference>
<dbReference type="InterPro" id="IPR011043">
    <property type="entry name" value="Gal_Oxase/kelch_b-propeller"/>
</dbReference>
<evidence type="ECO:0000313" key="4">
    <source>
        <dbReference type="EMBL" id="KAF5742985.1"/>
    </source>
</evidence>
<protein>
    <recommendedName>
        <fullName evidence="6">Galactose oxidase</fullName>
    </recommendedName>
</protein>
<dbReference type="Pfam" id="PF07250">
    <property type="entry name" value="Glyoxal_oxid_N"/>
    <property type="match status" value="1"/>
</dbReference>
<evidence type="ECO:0000256" key="1">
    <source>
        <dbReference type="ARBA" id="ARBA00022729"/>
    </source>
</evidence>
<dbReference type="PANTHER" id="PTHR32208">
    <property type="entry name" value="SECRETED PROTEIN-RELATED"/>
    <property type="match status" value="1"/>
</dbReference>
<evidence type="ECO:0000313" key="5">
    <source>
        <dbReference type="Proteomes" id="UP000593562"/>
    </source>
</evidence>
<dbReference type="InterPro" id="IPR009880">
    <property type="entry name" value="Glyoxal_oxidase_N"/>
</dbReference>
<dbReference type="InterPro" id="IPR015202">
    <property type="entry name" value="GO-like_E_set"/>
</dbReference>
<name>A0A7J7D9E2_TRIWF</name>
<dbReference type="Proteomes" id="UP000593562">
    <property type="component" value="Unassembled WGS sequence"/>
</dbReference>
<accession>A0A7J7D9E2</accession>
<dbReference type="FunCoup" id="A0A7J7D9E2">
    <property type="interactions" value="6"/>
</dbReference>
<dbReference type="SUPFAM" id="SSF81296">
    <property type="entry name" value="E set domains"/>
    <property type="match status" value="1"/>
</dbReference>
<dbReference type="OrthoDB" id="2019572at2759"/>
<keyword evidence="5" id="KW-1185">Reference proteome</keyword>
<reference evidence="4 5" key="1">
    <citation type="journal article" date="2020" name="Nat. Commun.">
        <title>Genome of Tripterygium wilfordii and identification of cytochrome P450 involved in triptolide biosynthesis.</title>
        <authorList>
            <person name="Tu L."/>
            <person name="Su P."/>
            <person name="Zhang Z."/>
            <person name="Gao L."/>
            <person name="Wang J."/>
            <person name="Hu T."/>
            <person name="Zhou J."/>
            <person name="Zhang Y."/>
            <person name="Zhao Y."/>
            <person name="Liu Y."/>
            <person name="Song Y."/>
            <person name="Tong Y."/>
            <person name="Lu Y."/>
            <person name="Yang J."/>
            <person name="Xu C."/>
            <person name="Jia M."/>
            <person name="Peters R.J."/>
            <person name="Huang L."/>
            <person name="Gao W."/>
        </authorList>
    </citation>
    <scope>NUCLEOTIDE SEQUENCE [LARGE SCALE GENOMIC DNA]</scope>
    <source>
        <strain evidence="5">cv. XIE 37</strain>
        <tissue evidence="4">Leaf</tissue>
    </source>
</reference>
<dbReference type="InterPro" id="IPR014756">
    <property type="entry name" value="Ig_E-set"/>
</dbReference>
<dbReference type="InterPro" id="IPR037293">
    <property type="entry name" value="Gal_Oxidase_central_sf"/>
</dbReference>
<dbReference type="EMBL" id="JAAARO010000009">
    <property type="protein sequence ID" value="KAF5742985.1"/>
    <property type="molecule type" value="Genomic_DNA"/>
</dbReference>
<keyword evidence="1" id="KW-0732">Signal</keyword>
<dbReference type="InParanoid" id="A0A7J7D9E2"/>
<proteinExistence type="predicted"/>
<comment type="caution">
    <text evidence="4">The sequence shown here is derived from an EMBL/GenBank/DDBJ whole genome shotgun (WGS) entry which is preliminary data.</text>
</comment>
<dbReference type="CDD" id="cd02851">
    <property type="entry name" value="E_set_GO_C"/>
    <property type="match status" value="1"/>
</dbReference>
<feature type="domain" description="Glyoxal oxidase N-terminal" evidence="2">
    <location>
        <begin position="98"/>
        <end position="489"/>
    </location>
</feature>
<organism evidence="4 5">
    <name type="scientific">Tripterygium wilfordii</name>
    <name type="common">Thunder God vine</name>
    <dbReference type="NCBI Taxonomy" id="458696"/>
    <lineage>
        <taxon>Eukaryota</taxon>
        <taxon>Viridiplantae</taxon>
        <taxon>Streptophyta</taxon>
        <taxon>Embryophyta</taxon>
        <taxon>Tracheophyta</taxon>
        <taxon>Spermatophyta</taxon>
        <taxon>Magnoliopsida</taxon>
        <taxon>eudicotyledons</taxon>
        <taxon>Gunneridae</taxon>
        <taxon>Pentapetalae</taxon>
        <taxon>rosids</taxon>
        <taxon>fabids</taxon>
        <taxon>Celastrales</taxon>
        <taxon>Celastraceae</taxon>
        <taxon>Tripterygium</taxon>
    </lineage>
</organism>
<dbReference type="Gene3D" id="2.60.40.10">
    <property type="entry name" value="Immunoglobulins"/>
    <property type="match status" value="1"/>
</dbReference>
<dbReference type="Pfam" id="PF09118">
    <property type="entry name" value="GO-like_E_set"/>
    <property type="match status" value="1"/>
</dbReference>